<protein>
    <recommendedName>
        <fullName evidence="5">FAD/NAD(P)-binding domain-containing protein</fullName>
    </recommendedName>
</protein>
<dbReference type="PANTHER" id="PTHR43735">
    <property type="entry name" value="APOPTOSIS-INDUCING FACTOR 1"/>
    <property type="match status" value="1"/>
</dbReference>
<comment type="caution">
    <text evidence="6">The sequence shown here is derived from an EMBL/GenBank/DDBJ whole genome shotgun (WGS) entry which is preliminary data.</text>
</comment>
<dbReference type="Proteomes" id="UP001189429">
    <property type="component" value="Unassembled WGS sequence"/>
</dbReference>
<organism evidence="6 7">
    <name type="scientific">Prorocentrum cordatum</name>
    <dbReference type="NCBI Taxonomy" id="2364126"/>
    <lineage>
        <taxon>Eukaryota</taxon>
        <taxon>Sar</taxon>
        <taxon>Alveolata</taxon>
        <taxon>Dinophyceae</taxon>
        <taxon>Prorocentrales</taxon>
        <taxon>Prorocentraceae</taxon>
        <taxon>Prorocentrum</taxon>
    </lineage>
</organism>
<dbReference type="Pfam" id="PF07992">
    <property type="entry name" value="Pyr_redox_2"/>
    <property type="match status" value="1"/>
</dbReference>
<accession>A0ABN9XD52</accession>
<evidence type="ECO:0000256" key="4">
    <source>
        <dbReference type="ARBA" id="ARBA00023002"/>
    </source>
</evidence>
<name>A0ABN9XD52_9DINO</name>
<keyword evidence="7" id="KW-1185">Reference proteome</keyword>
<keyword evidence="2" id="KW-0285">Flavoprotein</keyword>
<evidence type="ECO:0000256" key="2">
    <source>
        <dbReference type="ARBA" id="ARBA00022630"/>
    </source>
</evidence>
<keyword evidence="3" id="KW-0274">FAD</keyword>
<dbReference type="InterPro" id="IPR023753">
    <property type="entry name" value="FAD/NAD-binding_dom"/>
</dbReference>
<feature type="domain" description="FAD/NAD(P)-binding" evidence="5">
    <location>
        <begin position="11"/>
        <end position="303"/>
    </location>
</feature>
<evidence type="ECO:0000313" key="7">
    <source>
        <dbReference type="Proteomes" id="UP001189429"/>
    </source>
</evidence>
<dbReference type="PANTHER" id="PTHR43735:SF3">
    <property type="entry name" value="FERROPTOSIS SUPPRESSOR PROTEIN 1"/>
    <property type="match status" value="1"/>
</dbReference>
<dbReference type="InterPro" id="IPR036188">
    <property type="entry name" value="FAD/NAD-bd_sf"/>
</dbReference>
<keyword evidence="4" id="KW-0560">Oxidoreductase</keyword>
<reference evidence="6" key="1">
    <citation type="submission" date="2023-10" db="EMBL/GenBank/DDBJ databases">
        <authorList>
            <person name="Chen Y."/>
            <person name="Shah S."/>
            <person name="Dougan E. K."/>
            <person name="Thang M."/>
            <person name="Chan C."/>
        </authorList>
    </citation>
    <scope>NUCLEOTIDE SEQUENCE [LARGE SCALE GENOMIC DNA]</scope>
</reference>
<comment type="similarity">
    <text evidence="1">Belongs to the FAD-dependent oxidoreductase family.</text>
</comment>
<dbReference type="Gene3D" id="3.50.50.60">
    <property type="entry name" value="FAD/NAD(P)-binding domain"/>
    <property type="match status" value="2"/>
</dbReference>
<dbReference type="SUPFAM" id="SSF51905">
    <property type="entry name" value="FAD/NAD(P)-binding domain"/>
    <property type="match status" value="1"/>
</dbReference>
<sequence length="425" mass="44479">MSSQSATDSGLVIIGGGIAFLHAVKVAAKSKRRVTAVCSNPFLEWPMTATMSLTRPGEHEKWLCQNPVDFTVKGVDYIFDAVTKISPADRTIQFAKSPQITYGAVVVATGNRLPLLLPVPGEGLEERKVLVREAVAAIQAAKTIVINGPGLVGMEMAGDAKVANPAARVVLLSRSGELLAGSHPGEWQQRVKAKAQELGIEVVKGRVTSAGAEDYRLTPCTLALDGSTQDSLECDVYIPGYMQGPNTAFLAEAAGLLNEKGQVVVNECLQSVARPEIFAAGVSTVPYKHPNSQGAVDHAAHAVAGALAVLEGRPPRPFKNGGLERSVNVVVAHGAGGYLFWDLDALPPPVKCCCCLCCGGGFPFCPPPCCWCCGPGCPTLCGRCCGGSGHSEGAAAFHERVLLKKFAAMRGYAGMGGAPAQQQMK</sequence>
<gene>
    <name evidence="6" type="ORF">PCOR1329_LOCUS75681</name>
</gene>
<evidence type="ECO:0000313" key="6">
    <source>
        <dbReference type="EMBL" id="CAK0897529.1"/>
    </source>
</evidence>
<evidence type="ECO:0000256" key="1">
    <source>
        <dbReference type="ARBA" id="ARBA00006442"/>
    </source>
</evidence>
<evidence type="ECO:0000259" key="5">
    <source>
        <dbReference type="Pfam" id="PF07992"/>
    </source>
</evidence>
<dbReference type="EMBL" id="CAUYUJ010020344">
    <property type="protein sequence ID" value="CAK0897529.1"/>
    <property type="molecule type" value="Genomic_DNA"/>
</dbReference>
<proteinExistence type="inferred from homology"/>
<dbReference type="EMBL" id="CAUYUJ010020344">
    <property type="protein sequence ID" value="CAK0897528.1"/>
    <property type="molecule type" value="Genomic_DNA"/>
</dbReference>
<evidence type="ECO:0000256" key="3">
    <source>
        <dbReference type="ARBA" id="ARBA00022827"/>
    </source>
</evidence>